<dbReference type="Proteomes" id="UP000060787">
    <property type="component" value="Chromosome"/>
</dbReference>
<dbReference type="PATRIC" id="fig|84531.8.peg.870"/>
<dbReference type="SUPFAM" id="SSF51695">
    <property type="entry name" value="PLC-like phosphodiesterases"/>
    <property type="match status" value="1"/>
</dbReference>
<dbReference type="InterPro" id="IPR051057">
    <property type="entry name" value="PI-PLC_domain"/>
</dbReference>
<evidence type="ECO:0000313" key="2">
    <source>
        <dbReference type="Proteomes" id="UP000060787"/>
    </source>
</evidence>
<reference evidence="1 2" key="1">
    <citation type="journal article" date="2015" name="BMC Genomics">
        <title>Comparative genomics and metabolic profiling of the genus Lysobacter.</title>
        <authorList>
            <person name="de Bruijn I."/>
            <person name="Cheng X."/>
            <person name="de Jager V."/>
            <person name="Exposito R.G."/>
            <person name="Watrous J."/>
            <person name="Patel N."/>
            <person name="Postma J."/>
            <person name="Dorrestein P.C."/>
            <person name="Kobayashi D."/>
            <person name="Raaijmakers J.M."/>
        </authorList>
    </citation>
    <scope>NUCLEOTIDE SEQUENCE [LARGE SCALE GENOMIC DNA]</scope>
    <source>
        <strain evidence="1 2">76</strain>
    </source>
</reference>
<dbReference type="STRING" id="84531.LA76x_0844"/>
<gene>
    <name evidence="1" type="ORF">LA76x_0844</name>
</gene>
<dbReference type="AlphaFoldDB" id="A0A0S2F6D4"/>
<dbReference type="RefSeq" id="WP_057916702.1">
    <property type="nucleotide sequence ID" value="NZ_CP011129.1"/>
</dbReference>
<dbReference type="Gene3D" id="3.20.20.190">
    <property type="entry name" value="Phosphatidylinositol (PI) phosphodiesterase"/>
    <property type="match status" value="1"/>
</dbReference>
<dbReference type="eggNOG" id="COG3209">
    <property type="taxonomic scope" value="Bacteria"/>
</dbReference>
<dbReference type="KEGG" id="lab:LA76x_0844"/>
<dbReference type="PANTHER" id="PTHR13593">
    <property type="match status" value="1"/>
</dbReference>
<organism evidence="1 2">
    <name type="scientific">Lysobacter antibioticus</name>
    <dbReference type="NCBI Taxonomy" id="84531"/>
    <lineage>
        <taxon>Bacteria</taxon>
        <taxon>Pseudomonadati</taxon>
        <taxon>Pseudomonadota</taxon>
        <taxon>Gammaproteobacteria</taxon>
        <taxon>Lysobacterales</taxon>
        <taxon>Lysobacteraceae</taxon>
        <taxon>Lysobacter</taxon>
    </lineage>
</organism>
<dbReference type="PROSITE" id="PS50007">
    <property type="entry name" value="PIPLC_X_DOMAIN"/>
    <property type="match status" value="1"/>
</dbReference>
<accession>A0A0S2F6D4</accession>
<protein>
    <submittedName>
        <fullName evidence="1">Phosphatidylinositol-specific phospholipase C, X domain protein</fullName>
    </submittedName>
</protein>
<dbReference type="PANTHER" id="PTHR13593:SF113">
    <property type="entry name" value="SI:DKEY-266F7.9"/>
    <property type="match status" value="1"/>
</dbReference>
<dbReference type="GO" id="GO:0008081">
    <property type="term" value="F:phosphoric diester hydrolase activity"/>
    <property type="evidence" value="ECO:0007669"/>
    <property type="project" value="InterPro"/>
</dbReference>
<dbReference type="InterPro" id="IPR017946">
    <property type="entry name" value="PLC-like_Pdiesterase_TIM-brl"/>
</dbReference>
<evidence type="ECO:0000313" key="1">
    <source>
        <dbReference type="EMBL" id="ALN79005.1"/>
    </source>
</evidence>
<dbReference type="EMBL" id="CP011129">
    <property type="protein sequence ID" value="ALN79005.1"/>
    <property type="molecule type" value="Genomic_DNA"/>
</dbReference>
<proteinExistence type="predicted"/>
<dbReference type="GO" id="GO:0006629">
    <property type="term" value="P:lipid metabolic process"/>
    <property type="evidence" value="ECO:0007669"/>
    <property type="project" value="InterPro"/>
</dbReference>
<sequence>MKNVFFGLGVKYEKGIHARVALGRDGRVIEVHESPDASGLNYRSGRLRQMAIEWDDSVAFGEGAEPGIAIEGRVMVEVHRSAGGSDLSCRIGVWDEDGIVFGESVKYASGEAPCVAMNRQAIVEVHESPWNAKIWCNLGRLDEGTDSIVWQGNTYLDAGIQPGIAINAQNDVVMVHGNASDSDLHYRVGKLGRDGIAWGPAARYGAGSHASVALTPEGDVIVVYETNDQKDVLQRFGKIRGKSIDWAGEAVYFDDGARPSVACNGGMAIQVHESELFNALWASTSRVADRSRWMQDNLRVLGDLTLPWLTTGASHDAGMYQHGLLMSLGKTQNLDLYQQLGNGIRYFDLRPKWDGSALYVSHGPITGPALSEILDDVRRFMSEGNRELVILKFSHYAKFTDGIYEQLVEMLQDKLGRWLFQNLPQGARLSDVPLGEYLRHSGVVLIVCDEDYPVDIPAAGIWVYRDSDSPTAELGDLRVYDKYSNTTSYDTMSTDQIAKFQAYDGACVDRPELPCDQFLLSWTLTPPTGVWLLSKDANRNLGAAMAALPRENASGRVINQLYVDYAEYSRATDVAMSMNGIP</sequence>
<name>A0A0S2F6D4_LYSAN</name>
<keyword evidence="2" id="KW-1185">Reference proteome</keyword>